<evidence type="ECO:0000256" key="1">
    <source>
        <dbReference type="ARBA" id="ARBA00012513"/>
    </source>
</evidence>
<evidence type="ECO:0000313" key="12">
    <source>
        <dbReference type="Proteomes" id="UP001385951"/>
    </source>
</evidence>
<keyword evidence="2" id="KW-0723">Serine/threonine-protein kinase</keyword>
<feature type="domain" description="Protein kinase" evidence="10">
    <location>
        <begin position="1"/>
        <end position="166"/>
    </location>
</feature>
<dbReference type="EC" id="2.7.11.1" evidence="1"/>
<evidence type="ECO:0000256" key="2">
    <source>
        <dbReference type="ARBA" id="ARBA00022527"/>
    </source>
</evidence>
<evidence type="ECO:0000256" key="5">
    <source>
        <dbReference type="ARBA" id="ARBA00022777"/>
    </source>
</evidence>
<comment type="caution">
    <text evidence="11">The sequence shown here is derived from an EMBL/GenBank/DDBJ whole genome shotgun (WGS) entry which is preliminary data.</text>
</comment>
<dbReference type="PROSITE" id="PS50011">
    <property type="entry name" value="PROTEIN_KINASE_DOM"/>
    <property type="match status" value="1"/>
</dbReference>
<feature type="region of interest" description="Disordered" evidence="9">
    <location>
        <begin position="182"/>
        <end position="285"/>
    </location>
</feature>
<keyword evidence="6" id="KW-0067">ATP-binding</keyword>
<dbReference type="AlphaFoldDB" id="A0AAW0FSG2"/>
<dbReference type="PANTHER" id="PTHR47634:SF9">
    <property type="entry name" value="PROTEIN KINASE DOMAIN-CONTAINING PROTEIN-RELATED"/>
    <property type="match status" value="1"/>
</dbReference>
<sequence length="285" mass="31319">MTFRRGSIVVQKVILGARWGPSADIWSVACVIFELITGGDYLFDPASGSRYSKDDDHIAQIIELMGEFPKPLAFSGKYSSDFFNRKGNLSPYLTFFSSRYSSLIRTQGELRHIQKLRFWPLDSVLHEKYLLPKEEAELIASFITPMLRLNPEKRAKAADLIHHKWLEGVVVQGEIDVIRRMEDEERRRKGGAPSTDGSKSSSSKERNSDKSQGKGKGKATELDMRDSESDAMKPVEDEISSPTTLEGGVPKLGTPAPSSAGGKENAGRGGVPTLGTPHRPGGGRA</sequence>
<feature type="compositionally biased region" description="Basic and acidic residues" evidence="9">
    <location>
        <begin position="202"/>
        <end position="236"/>
    </location>
</feature>
<dbReference type="InterPro" id="IPR000719">
    <property type="entry name" value="Prot_kinase_dom"/>
</dbReference>
<evidence type="ECO:0000256" key="6">
    <source>
        <dbReference type="ARBA" id="ARBA00022840"/>
    </source>
</evidence>
<evidence type="ECO:0000313" key="11">
    <source>
        <dbReference type="EMBL" id="KAK7679630.1"/>
    </source>
</evidence>
<dbReference type="SUPFAM" id="SSF56112">
    <property type="entry name" value="Protein kinase-like (PK-like)"/>
    <property type="match status" value="1"/>
</dbReference>
<keyword evidence="3" id="KW-0808">Transferase</keyword>
<dbReference type="PANTHER" id="PTHR47634">
    <property type="entry name" value="PROTEIN KINASE DOMAIN-CONTAINING PROTEIN-RELATED"/>
    <property type="match status" value="1"/>
</dbReference>
<evidence type="ECO:0000256" key="3">
    <source>
        <dbReference type="ARBA" id="ARBA00022679"/>
    </source>
</evidence>
<dbReference type="GO" id="GO:0005524">
    <property type="term" value="F:ATP binding"/>
    <property type="evidence" value="ECO:0007669"/>
    <property type="project" value="UniProtKB-KW"/>
</dbReference>
<dbReference type="Proteomes" id="UP001385951">
    <property type="component" value="Unassembled WGS sequence"/>
</dbReference>
<dbReference type="GO" id="GO:0005737">
    <property type="term" value="C:cytoplasm"/>
    <property type="evidence" value="ECO:0007669"/>
    <property type="project" value="TreeGrafter"/>
</dbReference>
<organism evidence="11 12">
    <name type="scientific">Cerrena zonata</name>
    <dbReference type="NCBI Taxonomy" id="2478898"/>
    <lineage>
        <taxon>Eukaryota</taxon>
        <taxon>Fungi</taxon>
        <taxon>Dikarya</taxon>
        <taxon>Basidiomycota</taxon>
        <taxon>Agaricomycotina</taxon>
        <taxon>Agaricomycetes</taxon>
        <taxon>Polyporales</taxon>
        <taxon>Cerrenaceae</taxon>
        <taxon>Cerrena</taxon>
    </lineage>
</organism>
<comment type="catalytic activity">
    <reaction evidence="7">
        <text>L-threonyl-[protein] + ATP = O-phospho-L-threonyl-[protein] + ADP + H(+)</text>
        <dbReference type="Rhea" id="RHEA:46608"/>
        <dbReference type="Rhea" id="RHEA-COMP:11060"/>
        <dbReference type="Rhea" id="RHEA-COMP:11605"/>
        <dbReference type="ChEBI" id="CHEBI:15378"/>
        <dbReference type="ChEBI" id="CHEBI:30013"/>
        <dbReference type="ChEBI" id="CHEBI:30616"/>
        <dbReference type="ChEBI" id="CHEBI:61977"/>
        <dbReference type="ChEBI" id="CHEBI:456216"/>
        <dbReference type="EC" id="2.7.11.1"/>
    </reaction>
</comment>
<dbReference type="Gene3D" id="1.10.510.10">
    <property type="entry name" value="Transferase(Phosphotransferase) domain 1"/>
    <property type="match status" value="1"/>
</dbReference>
<dbReference type="GO" id="GO:0004674">
    <property type="term" value="F:protein serine/threonine kinase activity"/>
    <property type="evidence" value="ECO:0007669"/>
    <property type="project" value="UniProtKB-KW"/>
</dbReference>
<keyword evidence="12" id="KW-1185">Reference proteome</keyword>
<protein>
    <recommendedName>
        <fullName evidence="1">non-specific serine/threonine protein kinase</fullName>
        <ecNumber evidence="1">2.7.11.1</ecNumber>
    </recommendedName>
</protein>
<keyword evidence="5" id="KW-0418">Kinase</keyword>
<dbReference type="InterPro" id="IPR051334">
    <property type="entry name" value="SRPK"/>
</dbReference>
<dbReference type="GO" id="GO:0050684">
    <property type="term" value="P:regulation of mRNA processing"/>
    <property type="evidence" value="ECO:0007669"/>
    <property type="project" value="TreeGrafter"/>
</dbReference>
<gene>
    <name evidence="11" type="ORF">QCA50_017342</name>
</gene>
<evidence type="ECO:0000259" key="10">
    <source>
        <dbReference type="PROSITE" id="PS50011"/>
    </source>
</evidence>
<dbReference type="EMBL" id="JASBNA010000057">
    <property type="protein sequence ID" value="KAK7679630.1"/>
    <property type="molecule type" value="Genomic_DNA"/>
</dbReference>
<reference evidence="11 12" key="1">
    <citation type="submission" date="2022-09" db="EMBL/GenBank/DDBJ databases">
        <authorList>
            <person name="Palmer J.M."/>
        </authorList>
    </citation>
    <scope>NUCLEOTIDE SEQUENCE [LARGE SCALE GENOMIC DNA]</scope>
    <source>
        <strain evidence="11 12">DSM 7382</strain>
    </source>
</reference>
<evidence type="ECO:0000256" key="9">
    <source>
        <dbReference type="SAM" id="MobiDB-lite"/>
    </source>
</evidence>
<dbReference type="InterPro" id="IPR011009">
    <property type="entry name" value="Kinase-like_dom_sf"/>
</dbReference>
<evidence type="ECO:0000256" key="4">
    <source>
        <dbReference type="ARBA" id="ARBA00022741"/>
    </source>
</evidence>
<dbReference type="GO" id="GO:0000245">
    <property type="term" value="P:spliceosomal complex assembly"/>
    <property type="evidence" value="ECO:0007669"/>
    <property type="project" value="TreeGrafter"/>
</dbReference>
<dbReference type="Pfam" id="PF00069">
    <property type="entry name" value="Pkinase"/>
    <property type="match status" value="1"/>
</dbReference>
<dbReference type="GO" id="GO:0005634">
    <property type="term" value="C:nucleus"/>
    <property type="evidence" value="ECO:0007669"/>
    <property type="project" value="TreeGrafter"/>
</dbReference>
<evidence type="ECO:0000256" key="8">
    <source>
        <dbReference type="ARBA" id="ARBA00048679"/>
    </source>
</evidence>
<comment type="catalytic activity">
    <reaction evidence="8">
        <text>L-seryl-[protein] + ATP = O-phospho-L-seryl-[protein] + ADP + H(+)</text>
        <dbReference type="Rhea" id="RHEA:17989"/>
        <dbReference type="Rhea" id="RHEA-COMP:9863"/>
        <dbReference type="Rhea" id="RHEA-COMP:11604"/>
        <dbReference type="ChEBI" id="CHEBI:15378"/>
        <dbReference type="ChEBI" id="CHEBI:29999"/>
        <dbReference type="ChEBI" id="CHEBI:30616"/>
        <dbReference type="ChEBI" id="CHEBI:83421"/>
        <dbReference type="ChEBI" id="CHEBI:456216"/>
        <dbReference type="EC" id="2.7.11.1"/>
    </reaction>
</comment>
<name>A0AAW0FSG2_9APHY</name>
<proteinExistence type="predicted"/>
<keyword evidence="4" id="KW-0547">Nucleotide-binding</keyword>
<accession>A0AAW0FSG2</accession>
<evidence type="ECO:0000256" key="7">
    <source>
        <dbReference type="ARBA" id="ARBA00047899"/>
    </source>
</evidence>